<dbReference type="AlphaFoldDB" id="A0A6G0YXD0"/>
<protein>
    <submittedName>
        <fullName evidence="1">Reverse transcriptase domain-containing protein</fullName>
    </submittedName>
</protein>
<evidence type="ECO:0000313" key="1">
    <source>
        <dbReference type="EMBL" id="KAF0762790.1"/>
    </source>
</evidence>
<dbReference type="OrthoDB" id="6777438at2759"/>
<accession>A0A6G0YXD0</accession>
<keyword evidence="1" id="KW-0695">RNA-directed DNA polymerase</keyword>
<sequence length="54" mass="6176">LLSNLSFLVSNRSTRQSNTFCVPFQSTNYGQNSFINRVMESVNLFHIDLFSSIT</sequence>
<keyword evidence="2" id="KW-1185">Reference proteome</keyword>
<feature type="non-terminal residue" evidence="1">
    <location>
        <position position="1"/>
    </location>
</feature>
<evidence type="ECO:0000313" key="2">
    <source>
        <dbReference type="Proteomes" id="UP000478052"/>
    </source>
</evidence>
<gene>
    <name evidence="1" type="ORF">FWK35_00026163</name>
</gene>
<dbReference type="GO" id="GO:0003964">
    <property type="term" value="F:RNA-directed DNA polymerase activity"/>
    <property type="evidence" value="ECO:0007669"/>
    <property type="project" value="UniProtKB-KW"/>
</dbReference>
<reference evidence="1 2" key="1">
    <citation type="submission" date="2019-08" db="EMBL/GenBank/DDBJ databases">
        <title>Whole genome of Aphis craccivora.</title>
        <authorList>
            <person name="Voronova N.V."/>
            <person name="Shulinski R.S."/>
            <person name="Bandarenka Y.V."/>
            <person name="Zhorov D.G."/>
            <person name="Warner D."/>
        </authorList>
    </citation>
    <scope>NUCLEOTIDE SEQUENCE [LARGE SCALE GENOMIC DNA]</scope>
    <source>
        <strain evidence="1">180601</strain>
        <tissue evidence="1">Whole Body</tissue>
    </source>
</reference>
<keyword evidence="1" id="KW-0548">Nucleotidyltransferase</keyword>
<name>A0A6G0YXD0_APHCR</name>
<proteinExistence type="predicted"/>
<organism evidence="1 2">
    <name type="scientific">Aphis craccivora</name>
    <name type="common">Cowpea aphid</name>
    <dbReference type="NCBI Taxonomy" id="307492"/>
    <lineage>
        <taxon>Eukaryota</taxon>
        <taxon>Metazoa</taxon>
        <taxon>Ecdysozoa</taxon>
        <taxon>Arthropoda</taxon>
        <taxon>Hexapoda</taxon>
        <taxon>Insecta</taxon>
        <taxon>Pterygota</taxon>
        <taxon>Neoptera</taxon>
        <taxon>Paraneoptera</taxon>
        <taxon>Hemiptera</taxon>
        <taxon>Sternorrhyncha</taxon>
        <taxon>Aphidomorpha</taxon>
        <taxon>Aphidoidea</taxon>
        <taxon>Aphididae</taxon>
        <taxon>Aphidini</taxon>
        <taxon>Aphis</taxon>
        <taxon>Aphis</taxon>
    </lineage>
</organism>
<dbReference type="Proteomes" id="UP000478052">
    <property type="component" value="Unassembled WGS sequence"/>
</dbReference>
<keyword evidence="1" id="KW-0808">Transferase</keyword>
<dbReference type="EMBL" id="VUJU01002044">
    <property type="protein sequence ID" value="KAF0762790.1"/>
    <property type="molecule type" value="Genomic_DNA"/>
</dbReference>
<comment type="caution">
    <text evidence="1">The sequence shown here is derived from an EMBL/GenBank/DDBJ whole genome shotgun (WGS) entry which is preliminary data.</text>
</comment>